<proteinExistence type="predicted"/>
<reference evidence="2" key="1">
    <citation type="journal article" date="2025" name="Aquaculture">
        <title>Assessment of the bioflocculant production and safety properties of Metabacillus hrfriensis sp. nov. based on phenotypic and whole-genome sequencing analysis.</title>
        <authorList>
            <person name="Zhang R."/>
            <person name="Zhao Z."/>
            <person name="Luo L."/>
            <person name="Wang S."/>
            <person name="Guo K."/>
            <person name="Xu W."/>
        </authorList>
    </citation>
    <scope>NUCLEOTIDE SEQUENCE [LARGE SCALE GENOMIC DNA]</scope>
    <source>
        <strain evidence="2">CT-WN-B3</strain>
    </source>
</reference>
<gene>
    <name evidence="1" type="ORF">QLQ22_17900</name>
</gene>
<sequence length="112" mass="12689">MKRLMIFILFIFLIYIVYYDMNSGTIAINSPLAAIEAPAAETKSSGSKPYTEKKISQGETVLTIVEQLHKQFPVPIDQIRKDFEKLNPSVKADTIQVGKTYKFPLYEKEVAS</sequence>
<name>A0ACD4R7U4_9BACI</name>
<dbReference type="Proteomes" id="UP001226091">
    <property type="component" value="Chromosome"/>
</dbReference>
<accession>A0ACD4R7U4</accession>
<evidence type="ECO:0000313" key="1">
    <source>
        <dbReference type="EMBL" id="WHZ56556.1"/>
    </source>
</evidence>
<evidence type="ECO:0000313" key="2">
    <source>
        <dbReference type="Proteomes" id="UP001226091"/>
    </source>
</evidence>
<protein>
    <submittedName>
        <fullName evidence="1">Uncharacterized protein</fullName>
    </submittedName>
</protein>
<dbReference type="EMBL" id="CP126116">
    <property type="protein sequence ID" value="WHZ56556.1"/>
    <property type="molecule type" value="Genomic_DNA"/>
</dbReference>
<keyword evidence="2" id="KW-1185">Reference proteome</keyword>
<organism evidence="1 2">
    <name type="scientific">Metabacillus hrfriensis</name>
    <dbReference type="NCBI Taxonomy" id="3048891"/>
    <lineage>
        <taxon>Bacteria</taxon>
        <taxon>Bacillati</taxon>
        <taxon>Bacillota</taxon>
        <taxon>Bacilli</taxon>
        <taxon>Bacillales</taxon>
        <taxon>Bacillaceae</taxon>
        <taxon>Metabacillus</taxon>
    </lineage>
</organism>